<organism evidence="1 2">
    <name type="scientific">Nitratireductor thuwali</name>
    <dbReference type="NCBI Taxonomy" id="2267699"/>
    <lineage>
        <taxon>Bacteria</taxon>
        <taxon>Pseudomonadati</taxon>
        <taxon>Pseudomonadota</taxon>
        <taxon>Alphaproteobacteria</taxon>
        <taxon>Hyphomicrobiales</taxon>
        <taxon>Phyllobacteriaceae</taxon>
        <taxon>Nitratireductor</taxon>
    </lineage>
</organism>
<gene>
    <name evidence="1" type="ORF">NTH_03108</name>
</gene>
<proteinExistence type="predicted"/>
<dbReference type="InterPro" id="IPR029016">
    <property type="entry name" value="GAF-like_dom_sf"/>
</dbReference>
<dbReference type="SUPFAM" id="SSF55781">
    <property type="entry name" value="GAF domain-like"/>
    <property type="match status" value="1"/>
</dbReference>
<keyword evidence="2" id="KW-1185">Reference proteome</keyword>
<evidence type="ECO:0000313" key="1">
    <source>
        <dbReference type="EMBL" id="UUP18625.1"/>
    </source>
</evidence>
<dbReference type="EMBL" id="CP030941">
    <property type="protein sequence ID" value="UUP18625.1"/>
    <property type="molecule type" value="Genomic_DNA"/>
</dbReference>
<dbReference type="Gene3D" id="3.30.450.40">
    <property type="match status" value="1"/>
</dbReference>
<name>A0ABY5MNG8_9HYPH</name>
<sequence length="166" mass="18299">MTDLDGALAEFDHALSLARDVDAPFTALLALARASVGAKLFTFMTVDMRAGLASRSYTSHPAEYPVSGTKPIRYDDWFDQVHKRRRCFVANTLADIDKVFPDAELIGRLGCGSVVNLPVVLADALVGTVNMLHEEHHYTPERVERARSLLSLPAKAAYLASERLRD</sequence>
<evidence type="ECO:0008006" key="3">
    <source>
        <dbReference type="Google" id="ProtNLM"/>
    </source>
</evidence>
<protein>
    <recommendedName>
        <fullName evidence="3">GAF domain-containing protein</fullName>
    </recommendedName>
</protein>
<dbReference type="Proteomes" id="UP001342418">
    <property type="component" value="Chromosome"/>
</dbReference>
<accession>A0ABY5MNG8</accession>
<evidence type="ECO:0000313" key="2">
    <source>
        <dbReference type="Proteomes" id="UP001342418"/>
    </source>
</evidence>
<dbReference type="RefSeq" id="WP_338530845.1">
    <property type="nucleotide sequence ID" value="NZ_CP030941.1"/>
</dbReference>
<reference evidence="1 2" key="1">
    <citation type="submission" date="2018-07" db="EMBL/GenBank/DDBJ databases">
        <title>Genome sequence of Nitratireductor thuwali#1536.</title>
        <authorList>
            <person name="Michoud G."/>
            <person name="Merlino G."/>
            <person name="Sefrji F.O."/>
            <person name="Daffonchio D."/>
        </authorList>
    </citation>
    <scope>NUCLEOTIDE SEQUENCE [LARGE SCALE GENOMIC DNA]</scope>
    <source>
        <strain evidence="2">Nit1536</strain>
    </source>
</reference>